<dbReference type="PaxDb" id="449447-MAE_45080"/>
<dbReference type="Proteomes" id="UP000001510">
    <property type="component" value="Chromosome"/>
</dbReference>
<dbReference type="BioCyc" id="MAER449447:MAE_RS19540-MONOMER"/>
<sequence length="77" mass="8681">MDRGTAVLGKNSINKNLGNNIVPPSILESSSQKDTVRSNQTQLFTKIIYFCFPMVRFGKTPDLKLGIFVYFLIQTQP</sequence>
<dbReference type="HOGENOM" id="CLU_2634115_0_0_3"/>
<name>B0JTM7_MICAN</name>
<dbReference type="EMBL" id="AP009552">
    <property type="protein sequence ID" value="BAG04330.1"/>
    <property type="molecule type" value="Genomic_DNA"/>
</dbReference>
<evidence type="ECO:0000313" key="1">
    <source>
        <dbReference type="EMBL" id="BAG04330.1"/>
    </source>
</evidence>
<gene>
    <name evidence="1" type="ordered locus">MAE_45080</name>
</gene>
<dbReference type="STRING" id="449447.MAE_45080"/>
<evidence type="ECO:0000313" key="2">
    <source>
        <dbReference type="Proteomes" id="UP000001510"/>
    </source>
</evidence>
<keyword evidence="2" id="KW-1185">Reference proteome</keyword>
<organism evidence="1 2">
    <name type="scientific">Microcystis aeruginosa (strain NIES-843 / IAM M-2473)</name>
    <dbReference type="NCBI Taxonomy" id="449447"/>
    <lineage>
        <taxon>Bacteria</taxon>
        <taxon>Bacillati</taxon>
        <taxon>Cyanobacteriota</taxon>
        <taxon>Cyanophyceae</taxon>
        <taxon>Oscillatoriophycideae</taxon>
        <taxon>Chroococcales</taxon>
        <taxon>Microcystaceae</taxon>
        <taxon>Microcystis</taxon>
    </lineage>
</organism>
<protein>
    <submittedName>
        <fullName evidence="1">Uncharacterized protein</fullName>
    </submittedName>
</protein>
<dbReference type="KEGG" id="mar:MAE_45080"/>
<reference evidence="1 2" key="1">
    <citation type="journal article" date="2007" name="DNA Res.">
        <title>Complete genomic structure of the bloom-forming toxic cyanobacterium Microcystis aeruginosa NIES-843.</title>
        <authorList>
            <person name="Kaneko T."/>
            <person name="Nakajima N."/>
            <person name="Okamoto S."/>
            <person name="Suzuki I."/>
            <person name="Tanabe Y."/>
            <person name="Tamaoki M."/>
            <person name="Nakamura Y."/>
            <person name="Kasai F."/>
            <person name="Watanabe A."/>
            <person name="Kawashima K."/>
            <person name="Kishida Y."/>
            <person name="Ono A."/>
            <person name="Shimizu Y."/>
            <person name="Takahashi C."/>
            <person name="Minami C."/>
            <person name="Fujishiro T."/>
            <person name="Kohara M."/>
            <person name="Katoh M."/>
            <person name="Nakazaki N."/>
            <person name="Nakayama S."/>
            <person name="Yamada M."/>
            <person name="Tabata S."/>
            <person name="Watanabe M.M."/>
        </authorList>
    </citation>
    <scope>NUCLEOTIDE SEQUENCE [LARGE SCALE GENOMIC DNA]</scope>
    <source>
        <strain evidence="2">NIES-843 / IAM M-247</strain>
    </source>
</reference>
<proteinExistence type="predicted"/>
<dbReference type="AlphaFoldDB" id="B0JTM7"/>
<dbReference type="EnsemblBacteria" id="BAG04330">
    <property type="protein sequence ID" value="BAG04330"/>
    <property type="gene ID" value="MAE_45080"/>
</dbReference>
<accession>B0JTM7</accession>